<dbReference type="OrthoDB" id="7700509at2759"/>
<dbReference type="AlphaFoldDB" id="A0A6J8AYZ9"/>
<keyword evidence="2" id="KW-1185">Reference proteome</keyword>
<dbReference type="Gene3D" id="3.30.70.1820">
    <property type="entry name" value="L1 transposable element, RRM domain"/>
    <property type="match status" value="1"/>
</dbReference>
<name>A0A6J8AYZ9_MYTCO</name>
<protein>
    <submittedName>
        <fullName evidence="1">Uncharacterized protein</fullName>
    </submittedName>
</protein>
<dbReference type="EMBL" id="CACVKT020002176">
    <property type="protein sequence ID" value="CAC5376106.1"/>
    <property type="molecule type" value="Genomic_DNA"/>
</dbReference>
<evidence type="ECO:0000313" key="1">
    <source>
        <dbReference type="EMBL" id="CAC5376106.1"/>
    </source>
</evidence>
<dbReference type="SUPFAM" id="SSF56219">
    <property type="entry name" value="DNase I-like"/>
    <property type="match status" value="1"/>
</dbReference>
<dbReference type="InterPro" id="IPR036691">
    <property type="entry name" value="Endo/exonu/phosph_ase_sf"/>
</dbReference>
<evidence type="ECO:0000313" key="2">
    <source>
        <dbReference type="Proteomes" id="UP000507470"/>
    </source>
</evidence>
<sequence length="346" mass="39952">MREDLLDTQIKSNIENLVFYNIPEKDDEDCIEESLVFCEQNLKMPNMRDSIQILKANRMGNKGERIRPILVKFGSFKQREEVRKNGKNLKDTNFGISEQLPGEIQKRRKTLLPELKKLRDEGHKAYFVRDKIHVEYCNKVSVFVCGDFNSRTRLINDILPSDNLDRYIDVMWHDEVPNIPTRCSLDTIANRFGKLLIQLCYNTGLTICNGRLGNDRDGKFTFCSPNGRSLIDYMLASPNDYDKISNFGILNINEFSDHSPLVFEVGIKTVTKENLPKVSSFIKWEKDKVEEYKTKLNLYKNVRTEIVENLQQVGDAISAVKSLTDIIYNCAFEVFGSSRLTHEKGI</sequence>
<accession>A0A6J8AYZ9</accession>
<proteinExistence type="predicted"/>
<dbReference type="Gene3D" id="3.60.10.10">
    <property type="entry name" value="Endonuclease/exonuclease/phosphatase"/>
    <property type="match status" value="1"/>
</dbReference>
<organism evidence="1 2">
    <name type="scientific">Mytilus coruscus</name>
    <name type="common">Sea mussel</name>
    <dbReference type="NCBI Taxonomy" id="42192"/>
    <lineage>
        <taxon>Eukaryota</taxon>
        <taxon>Metazoa</taxon>
        <taxon>Spiralia</taxon>
        <taxon>Lophotrochozoa</taxon>
        <taxon>Mollusca</taxon>
        <taxon>Bivalvia</taxon>
        <taxon>Autobranchia</taxon>
        <taxon>Pteriomorphia</taxon>
        <taxon>Mytilida</taxon>
        <taxon>Mytiloidea</taxon>
        <taxon>Mytilidae</taxon>
        <taxon>Mytilinae</taxon>
        <taxon>Mytilus</taxon>
    </lineage>
</organism>
<reference evidence="1 2" key="1">
    <citation type="submission" date="2020-06" db="EMBL/GenBank/DDBJ databases">
        <authorList>
            <person name="Li R."/>
            <person name="Bekaert M."/>
        </authorList>
    </citation>
    <scope>NUCLEOTIDE SEQUENCE [LARGE SCALE GENOMIC DNA]</scope>
    <source>
        <strain evidence="2">wild</strain>
    </source>
</reference>
<dbReference type="Proteomes" id="UP000507470">
    <property type="component" value="Unassembled WGS sequence"/>
</dbReference>
<gene>
    <name evidence="1" type="ORF">MCOR_12854</name>
</gene>